<dbReference type="CDD" id="cd02248">
    <property type="entry name" value="Peptidase_C1A"/>
    <property type="match status" value="1"/>
</dbReference>
<dbReference type="InParanoid" id="A7SM85"/>
<dbReference type="InterPro" id="IPR039417">
    <property type="entry name" value="Peptidase_C1A_papain-like"/>
</dbReference>
<dbReference type="GO" id="GO:0005764">
    <property type="term" value="C:lysosome"/>
    <property type="evidence" value="ECO:0000318"/>
    <property type="project" value="GO_Central"/>
</dbReference>
<name>A7SM85_NEMVE</name>
<dbReference type="PRINTS" id="PR00705">
    <property type="entry name" value="PAPAIN"/>
</dbReference>
<dbReference type="FunFam" id="3.90.70.10:FF:000332">
    <property type="entry name" value="Cathepsin L1"/>
    <property type="match status" value="1"/>
</dbReference>
<comment type="similarity">
    <text evidence="1">Belongs to the peptidase C1 family.</text>
</comment>
<feature type="domain" description="Cathepsin propeptide inhibitor" evidence="8">
    <location>
        <begin position="220"/>
        <end position="276"/>
    </location>
</feature>
<organism evidence="9 10">
    <name type="scientific">Nematostella vectensis</name>
    <name type="common">Starlet sea anemone</name>
    <dbReference type="NCBI Taxonomy" id="45351"/>
    <lineage>
        <taxon>Eukaryota</taxon>
        <taxon>Metazoa</taxon>
        <taxon>Cnidaria</taxon>
        <taxon>Anthozoa</taxon>
        <taxon>Hexacorallia</taxon>
        <taxon>Actiniaria</taxon>
        <taxon>Edwardsiidae</taxon>
        <taxon>Nematostella</taxon>
    </lineage>
</organism>
<dbReference type="GO" id="GO:0051603">
    <property type="term" value="P:proteolysis involved in protein catabolic process"/>
    <property type="evidence" value="ECO:0000318"/>
    <property type="project" value="GO_Central"/>
</dbReference>
<protein>
    <submittedName>
        <fullName evidence="9">Uncharacterized protein</fullName>
    </submittedName>
</protein>
<accession>A7SM85</accession>
<dbReference type="AlphaFoldDB" id="A7SM85"/>
<evidence type="ECO:0000313" key="10">
    <source>
        <dbReference type="Proteomes" id="UP000001593"/>
    </source>
</evidence>
<dbReference type="GO" id="GO:0005615">
    <property type="term" value="C:extracellular space"/>
    <property type="evidence" value="ECO:0000318"/>
    <property type="project" value="GO_Central"/>
</dbReference>
<keyword evidence="3" id="KW-0378">Hydrolase</keyword>
<sequence>MKPFHFPRNYHATGKLQLPHSKIEEPFEVWFSAQHNRSRIDYYYGTDRTFQRADVGPHGEAFKIVPMYTDEKGGYIGCWHLEGTERTPIVVQPILIISTHDWKFAGYEVYHGASTAKWEYRYLAFGLMNAHTIWVTTADPPRPVRYEMKGYDNLLASYYDNYVLEYISFEEWKPDLDRFELPKGSECYNLSHSFDRHFVSNPMQEFMSYGKVDFAIERMYRKYQGQHNKQYDSEHEVSKRKHIFRHNMRYIRSINRKNLKYKLAPNHFVDLTDGEYDQHKGDSIITLYGPYSNMSHVLQRVDVPDELDWRDYGAVSPVRGQGICGSCYALAAVGAVEGAYFMKTGKLKELSAQQVIDCSWGSGNRGCKGGYYNKAMSWIYLHGIASAESYGPYLGQEGTCRIEGLRRAAAIDAFAFVPKYNNTALKISVARFGPAVVSINENPLSLKFYSWGLYDDPECGRDTAAVHSVLVVGYGVEDGEPYWLVKNSWSTTWGMDGYIKIAWKRNTCGVTRNP</sequence>
<dbReference type="PROSITE" id="PS00139">
    <property type="entry name" value="THIOL_PROTEASE_CYS"/>
    <property type="match status" value="1"/>
</dbReference>
<dbReference type="Pfam" id="PF08246">
    <property type="entry name" value="Inhibitor_I29"/>
    <property type="match status" value="1"/>
</dbReference>
<dbReference type="InterPro" id="IPR000169">
    <property type="entry name" value="Pept_cys_AS"/>
</dbReference>
<keyword evidence="6" id="KW-1015">Disulfide bond</keyword>
<dbReference type="PhylomeDB" id="A7SM85"/>
<keyword evidence="4" id="KW-0788">Thiol protease</keyword>
<dbReference type="InterPro" id="IPR000668">
    <property type="entry name" value="Peptidase_C1A_C"/>
</dbReference>
<feature type="non-terminal residue" evidence="9">
    <location>
        <position position="1"/>
    </location>
</feature>
<dbReference type="SMART" id="SM00848">
    <property type="entry name" value="Inhibitor_I29"/>
    <property type="match status" value="1"/>
</dbReference>
<dbReference type="Gene3D" id="3.90.70.10">
    <property type="entry name" value="Cysteine proteinases"/>
    <property type="match status" value="1"/>
</dbReference>
<feature type="domain" description="Peptidase C1A papain C-terminal" evidence="7">
    <location>
        <begin position="303"/>
        <end position="511"/>
    </location>
</feature>
<dbReference type="InterPro" id="IPR013201">
    <property type="entry name" value="Prot_inhib_I29"/>
</dbReference>
<dbReference type="eggNOG" id="KOG1543">
    <property type="taxonomic scope" value="Eukaryota"/>
</dbReference>
<dbReference type="SUPFAM" id="SSF54001">
    <property type="entry name" value="Cysteine proteinases"/>
    <property type="match status" value="1"/>
</dbReference>
<dbReference type="InterPro" id="IPR038765">
    <property type="entry name" value="Papain-like_cys_pep_sf"/>
</dbReference>
<dbReference type="Proteomes" id="UP000001593">
    <property type="component" value="Unassembled WGS sequence"/>
</dbReference>
<evidence type="ECO:0000256" key="4">
    <source>
        <dbReference type="ARBA" id="ARBA00022807"/>
    </source>
</evidence>
<gene>
    <name evidence="9" type="ORF">NEMVEDRAFT_v1g123507</name>
</gene>
<keyword evidence="5" id="KW-0865">Zymogen</keyword>
<keyword evidence="2" id="KW-0645">Protease</keyword>
<dbReference type="GO" id="GO:2001235">
    <property type="term" value="P:positive regulation of apoptotic signaling pathway"/>
    <property type="evidence" value="ECO:0000318"/>
    <property type="project" value="GO_Central"/>
</dbReference>
<dbReference type="PANTHER" id="PTHR12411">
    <property type="entry name" value="CYSTEINE PROTEASE FAMILY C1-RELATED"/>
    <property type="match status" value="1"/>
</dbReference>
<evidence type="ECO:0000313" key="9">
    <source>
        <dbReference type="EMBL" id="EDO35189.1"/>
    </source>
</evidence>
<dbReference type="InterPro" id="IPR013128">
    <property type="entry name" value="Peptidase_C1A"/>
</dbReference>
<dbReference type="Pfam" id="PF00112">
    <property type="entry name" value="Peptidase_C1"/>
    <property type="match status" value="1"/>
</dbReference>
<dbReference type="PROSITE" id="PS00640">
    <property type="entry name" value="THIOL_PROTEASE_ASN"/>
    <property type="match status" value="1"/>
</dbReference>
<dbReference type="HOGENOM" id="CLU_012184_11_0_1"/>
<dbReference type="GO" id="GO:0006955">
    <property type="term" value="P:immune response"/>
    <property type="evidence" value="ECO:0000318"/>
    <property type="project" value="GO_Central"/>
</dbReference>
<proteinExistence type="inferred from homology"/>
<evidence type="ECO:0000256" key="1">
    <source>
        <dbReference type="ARBA" id="ARBA00008455"/>
    </source>
</evidence>
<evidence type="ECO:0000259" key="8">
    <source>
        <dbReference type="SMART" id="SM00848"/>
    </source>
</evidence>
<dbReference type="InterPro" id="IPR025661">
    <property type="entry name" value="Pept_asp_AS"/>
</dbReference>
<dbReference type="SMART" id="SM00645">
    <property type="entry name" value="Pept_C1"/>
    <property type="match status" value="1"/>
</dbReference>
<evidence type="ECO:0000256" key="5">
    <source>
        <dbReference type="ARBA" id="ARBA00023145"/>
    </source>
</evidence>
<dbReference type="GO" id="GO:0008656">
    <property type="term" value="F:cysteine-type endopeptidase activator activity involved in apoptotic process"/>
    <property type="evidence" value="ECO:0000318"/>
    <property type="project" value="GO_Central"/>
</dbReference>
<evidence type="ECO:0000256" key="6">
    <source>
        <dbReference type="ARBA" id="ARBA00023157"/>
    </source>
</evidence>
<evidence type="ECO:0000259" key="7">
    <source>
        <dbReference type="SMART" id="SM00645"/>
    </source>
</evidence>
<dbReference type="GO" id="GO:0004197">
    <property type="term" value="F:cysteine-type endopeptidase activity"/>
    <property type="evidence" value="ECO:0000318"/>
    <property type="project" value="GO_Central"/>
</dbReference>
<evidence type="ECO:0000256" key="3">
    <source>
        <dbReference type="ARBA" id="ARBA00022801"/>
    </source>
</evidence>
<dbReference type="MEROPS" id="C01.067"/>
<evidence type="ECO:0000256" key="2">
    <source>
        <dbReference type="ARBA" id="ARBA00022670"/>
    </source>
</evidence>
<reference evidence="9 10" key="1">
    <citation type="journal article" date="2007" name="Science">
        <title>Sea anemone genome reveals ancestral eumetazoan gene repertoire and genomic organization.</title>
        <authorList>
            <person name="Putnam N.H."/>
            <person name="Srivastava M."/>
            <person name="Hellsten U."/>
            <person name="Dirks B."/>
            <person name="Chapman J."/>
            <person name="Salamov A."/>
            <person name="Terry A."/>
            <person name="Shapiro H."/>
            <person name="Lindquist E."/>
            <person name="Kapitonov V.V."/>
            <person name="Jurka J."/>
            <person name="Genikhovich G."/>
            <person name="Grigoriev I.V."/>
            <person name="Lucas S.M."/>
            <person name="Steele R.E."/>
            <person name="Finnerty J.R."/>
            <person name="Technau U."/>
            <person name="Martindale M.Q."/>
            <person name="Rokhsar D.S."/>
        </authorList>
    </citation>
    <scope>NUCLEOTIDE SEQUENCE [LARGE SCALE GENOMIC DNA]</scope>
    <source>
        <strain evidence="10">CH2 X CH6</strain>
    </source>
</reference>
<dbReference type="EMBL" id="DS469706">
    <property type="protein sequence ID" value="EDO35189.1"/>
    <property type="molecule type" value="Genomic_DNA"/>
</dbReference>
<dbReference type="OMA" id="ADIGHYG"/>
<keyword evidence="10" id="KW-1185">Reference proteome</keyword>